<reference evidence="3 4" key="2">
    <citation type="submission" date="2017-09" db="EMBL/GenBank/DDBJ databases">
        <title>Bacillus patelloidae sp. nov., isolated from the intestinal tract of a marine limpet.</title>
        <authorList>
            <person name="Liu R."/>
            <person name="Dong C."/>
            <person name="Shao Z."/>
        </authorList>
    </citation>
    <scope>NUCLEOTIDE SEQUENCE [LARGE SCALE GENOMIC DNA]</scope>
    <source>
        <strain evidence="3 4">SA5d-4</strain>
    </source>
</reference>
<sequence>MKLKFGFVLMLLVLIISGCAEKKTYEEPGAGDGAANPNGITIEGTILKVVETSSGDKKILVAEGDVKDEGDYNKSPITLVQESKYSNLYWVKVESIEGYEAGQKVTVNTKDKPSGNALPYQTEAHSVEQR</sequence>
<dbReference type="Proteomes" id="UP000217083">
    <property type="component" value="Unassembled WGS sequence"/>
</dbReference>
<evidence type="ECO:0000313" key="3">
    <source>
        <dbReference type="EMBL" id="OZM57207.1"/>
    </source>
</evidence>
<dbReference type="InterPro" id="IPR021598">
    <property type="entry name" value="DUF3221"/>
</dbReference>
<comment type="caution">
    <text evidence="3">The sequence shown here is derived from an EMBL/GenBank/DDBJ whole genome shotgun (WGS) entry which is preliminary data.</text>
</comment>
<dbReference type="Pfam" id="PF11518">
    <property type="entry name" value="DUF3221"/>
    <property type="match status" value="1"/>
</dbReference>
<organism evidence="3 4">
    <name type="scientific">Lottiidibacillus patelloidae</name>
    <dbReference type="NCBI Taxonomy" id="2670334"/>
    <lineage>
        <taxon>Bacteria</taxon>
        <taxon>Bacillati</taxon>
        <taxon>Bacillota</taxon>
        <taxon>Bacilli</taxon>
        <taxon>Bacillales</taxon>
        <taxon>Bacillaceae</taxon>
        <taxon>Lottiidibacillus</taxon>
    </lineage>
</organism>
<protein>
    <recommendedName>
        <fullName evidence="5">DUF3221 domain-containing protein</fullName>
    </recommendedName>
</protein>
<dbReference type="AlphaFoldDB" id="A0A263BV49"/>
<dbReference type="RefSeq" id="WP_094923665.1">
    <property type="nucleotide sequence ID" value="NZ_NPIA01000003.1"/>
</dbReference>
<keyword evidence="2" id="KW-0732">Signal</keyword>
<dbReference type="EMBL" id="NPIA01000003">
    <property type="protein sequence ID" value="OZM57207.1"/>
    <property type="molecule type" value="Genomic_DNA"/>
</dbReference>
<feature type="signal peptide" evidence="2">
    <location>
        <begin position="1"/>
        <end position="22"/>
    </location>
</feature>
<feature type="region of interest" description="Disordered" evidence="1">
    <location>
        <begin position="107"/>
        <end position="130"/>
    </location>
</feature>
<evidence type="ECO:0000256" key="2">
    <source>
        <dbReference type="SAM" id="SignalP"/>
    </source>
</evidence>
<gene>
    <name evidence="3" type="ORF">CIB95_07005</name>
</gene>
<accession>A0A263BV49</accession>
<evidence type="ECO:0008006" key="5">
    <source>
        <dbReference type="Google" id="ProtNLM"/>
    </source>
</evidence>
<proteinExistence type="predicted"/>
<evidence type="ECO:0000313" key="4">
    <source>
        <dbReference type="Proteomes" id="UP000217083"/>
    </source>
</evidence>
<feature type="chain" id="PRO_5012130614" description="DUF3221 domain-containing protein" evidence="2">
    <location>
        <begin position="23"/>
        <end position="130"/>
    </location>
</feature>
<name>A0A263BV49_9BACI</name>
<evidence type="ECO:0000256" key="1">
    <source>
        <dbReference type="SAM" id="MobiDB-lite"/>
    </source>
</evidence>
<reference evidence="4" key="1">
    <citation type="submission" date="2017-08" db="EMBL/GenBank/DDBJ databases">
        <authorList>
            <person name="Huang Z."/>
        </authorList>
    </citation>
    <scope>NUCLEOTIDE SEQUENCE [LARGE SCALE GENOMIC DNA]</scope>
    <source>
        <strain evidence="4">SA5d-4</strain>
    </source>
</reference>
<keyword evidence="4" id="KW-1185">Reference proteome</keyword>
<dbReference type="PROSITE" id="PS51257">
    <property type="entry name" value="PROKAR_LIPOPROTEIN"/>
    <property type="match status" value="1"/>
</dbReference>